<sequence>MLAPFAVLTTVFALELFVGLGSSSAAADKRSGASAVIVVPAHDEGLVIGETLRSLKAALGERMRLLVVADNCTDSTAEIGREAGVEVLERRNLDQRGKGFALAFAADHLRSDPPDVFAVMDADCCIDKASLQALVASASAGRPSQTINLLRPDRSAPPLVQLSTFAFLIKNLVRQRGLQRMAGRVHLTGTGMAMPFSLFDASSHVRSSVVEDLALGLELSDAGHPPVLVTNAFVWSGGSTERGTLTQRRRWEGALSRRRCAGVHAKCCMASEAETFAAYCPGST</sequence>
<evidence type="ECO:0000256" key="2">
    <source>
        <dbReference type="ARBA" id="ARBA00022676"/>
    </source>
</evidence>
<gene>
    <name evidence="4" type="ORF">H9L15_14335</name>
</gene>
<accession>A0ABX6T0R7</accession>
<dbReference type="InterPro" id="IPR029044">
    <property type="entry name" value="Nucleotide-diphossugar_trans"/>
</dbReference>
<keyword evidence="2" id="KW-0328">Glycosyltransferase</keyword>
<proteinExistence type="inferred from homology"/>
<dbReference type="EMBL" id="CP060780">
    <property type="protein sequence ID" value="QNP43111.1"/>
    <property type="molecule type" value="Genomic_DNA"/>
</dbReference>
<keyword evidence="5" id="KW-1185">Reference proteome</keyword>
<protein>
    <submittedName>
        <fullName evidence="4">Glycosyltransferase</fullName>
    </submittedName>
</protein>
<dbReference type="PANTHER" id="PTHR43630:SF1">
    <property type="entry name" value="POLY-BETA-1,6-N-ACETYL-D-GLUCOSAMINE SYNTHASE"/>
    <property type="match status" value="1"/>
</dbReference>
<keyword evidence="3" id="KW-0808">Transferase</keyword>
<dbReference type="PANTHER" id="PTHR43630">
    <property type="entry name" value="POLY-BETA-1,6-N-ACETYL-D-GLUCOSAMINE SYNTHASE"/>
    <property type="match status" value="1"/>
</dbReference>
<evidence type="ECO:0000256" key="1">
    <source>
        <dbReference type="ARBA" id="ARBA00006739"/>
    </source>
</evidence>
<dbReference type="RefSeq" id="WP_187714541.1">
    <property type="nucleotide sequence ID" value="NZ_CP060780.1"/>
</dbReference>
<reference evidence="4 5" key="1">
    <citation type="submission" date="2020-08" db="EMBL/GenBank/DDBJ databases">
        <title>Genome sequence of Sphingomonas daechungensis KACC 18115T.</title>
        <authorList>
            <person name="Hyun D.-W."/>
            <person name="Bae J.-W."/>
        </authorList>
    </citation>
    <scope>NUCLEOTIDE SEQUENCE [LARGE SCALE GENOMIC DNA]</scope>
    <source>
        <strain evidence="4 5">KACC 18115</strain>
    </source>
</reference>
<dbReference type="Pfam" id="PF13641">
    <property type="entry name" value="Glyco_tranf_2_3"/>
    <property type="match status" value="1"/>
</dbReference>
<dbReference type="Proteomes" id="UP000516134">
    <property type="component" value="Chromosome"/>
</dbReference>
<dbReference type="SUPFAM" id="SSF53448">
    <property type="entry name" value="Nucleotide-diphospho-sugar transferases"/>
    <property type="match status" value="1"/>
</dbReference>
<dbReference type="Gene3D" id="3.90.550.10">
    <property type="entry name" value="Spore Coat Polysaccharide Biosynthesis Protein SpsA, Chain A"/>
    <property type="match status" value="1"/>
</dbReference>
<evidence type="ECO:0000256" key="3">
    <source>
        <dbReference type="ARBA" id="ARBA00022679"/>
    </source>
</evidence>
<dbReference type="CDD" id="cd06438">
    <property type="entry name" value="EpsO_like"/>
    <property type="match status" value="1"/>
</dbReference>
<comment type="similarity">
    <text evidence="1">Belongs to the glycosyltransferase 2 family.</text>
</comment>
<evidence type="ECO:0000313" key="5">
    <source>
        <dbReference type="Proteomes" id="UP000516134"/>
    </source>
</evidence>
<evidence type="ECO:0000313" key="4">
    <source>
        <dbReference type="EMBL" id="QNP43111.1"/>
    </source>
</evidence>
<name>A0ABX6T0R7_9SPHN</name>
<organism evidence="4 5">
    <name type="scientific">Sphingomonas daechungensis</name>
    <dbReference type="NCBI Taxonomy" id="1176646"/>
    <lineage>
        <taxon>Bacteria</taxon>
        <taxon>Pseudomonadati</taxon>
        <taxon>Pseudomonadota</taxon>
        <taxon>Alphaproteobacteria</taxon>
        <taxon>Sphingomonadales</taxon>
        <taxon>Sphingomonadaceae</taxon>
        <taxon>Sphingomonas</taxon>
    </lineage>
</organism>